<organism evidence="2 3">
    <name type="scientific">Catellatospora coxensis</name>
    <dbReference type="NCBI Taxonomy" id="310354"/>
    <lineage>
        <taxon>Bacteria</taxon>
        <taxon>Bacillati</taxon>
        <taxon>Actinomycetota</taxon>
        <taxon>Actinomycetes</taxon>
        <taxon>Micromonosporales</taxon>
        <taxon>Micromonosporaceae</taxon>
        <taxon>Catellatospora</taxon>
    </lineage>
</organism>
<protein>
    <submittedName>
        <fullName evidence="2">Uncharacterized protein</fullName>
    </submittedName>
</protein>
<gene>
    <name evidence="2" type="ORF">Cco03nite_17390</name>
</gene>
<dbReference type="RefSeq" id="WP_203690844.1">
    <property type="nucleotide sequence ID" value="NZ_BAAALC010000016.1"/>
</dbReference>
<proteinExistence type="predicted"/>
<feature type="compositionally biased region" description="Acidic residues" evidence="1">
    <location>
        <begin position="51"/>
        <end position="63"/>
    </location>
</feature>
<dbReference type="AlphaFoldDB" id="A0A8J3KTX2"/>
<dbReference type="Proteomes" id="UP000630887">
    <property type="component" value="Unassembled WGS sequence"/>
</dbReference>
<evidence type="ECO:0000313" key="2">
    <source>
        <dbReference type="EMBL" id="GIG05039.1"/>
    </source>
</evidence>
<reference evidence="2 3" key="1">
    <citation type="submission" date="2021-01" db="EMBL/GenBank/DDBJ databases">
        <title>Whole genome shotgun sequence of Catellatospora coxensis NBRC 107359.</title>
        <authorList>
            <person name="Komaki H."/>
            <person name="Tamura T."/>
        </authorList>
    </citation>
    <scope>NUCLEOTIDE SEQUENCE [LARGE SCALE GENOMIC DNA]</scope>
    <source>
        <strain evidence="2 3">NBRC 107359</strain>
    </source>
</reference>
<name>A0A8J3KTX2_9ACTN</name>
<evidence type="ECO:0000313" key="3">
    <source>
        <dbReference type="Proteomes" id="UP000630887"/>
    </source>
</evidence>
<accession>A0A8J3KTX2</accession>
<sequence>MSEQRQAPAEHREPADAVETPLPAEELRRRQQLGQTPGMFVEPTPSQALDQDADDSADRDEAA</sequence>
<feature type="region of interest" description="Disordered" evidence="1">
    <location>
        <begin position="1"/>
        <end position="63"/>
    </location>
</feature>
<keyword evidence="3" id="KW-1185">Reference proteome</keyword>
<evidence type="ECO:0000256" key="1">
    <source>
        <dbReference type="SAM" id="MobiDB-lite"/>
    </source>
</evidence>
<dbReference type="EMBL" id="BONI01000011">
    <property type="protein sequence ID" value="GIG05039.1"/>
    <property type="molecule type" value="Genomic_DNA"/>
</dbReference>
<comment type="caution">
    <text evidence="2">The sequence shown here is derived from an EMBL/GenBank/DDBJ whole genome shotgun (WGS) entry which is preliminary data.</text>
</comment>